<dbReference type="RefSeq" id="WP_188796418.1">
    <property type="nucleotide sequence ID" value="NZ_BMJA01000003.1"/>
</dbReference>
<feature type="transmembrane region" description="Helical" evidence="2">
    <location>
        <begin position="20"/>
        <end position="40"/>
    </location>
</feature>
<feature type="compositionally biased region" description="Polar residues" evidence="1">
    <location>
        <begin position="214"/>
        <end position="224"/>
    </location>
</feature>
<gene>
    <name evidence="3" type="ORF">GCM10010981_36550</name>
</gene>
<reference evidence="4" key="1">
    <citation type="journal article" date="2019" name="Int. J. Syst. Evol. Microbiol.">
        <title>The Global Catalogue of Microorganisms (GCM) 10K type strain sequencing project: providing services to taxonomists for standard genome sequencing and annotation.</title>
        <authorList>
            <consortium name="The Broad Institute Genomics Platform"/>
            <consortium name="The Broad Institute Genome Sequencing Center for Infectious Disease"/>
            <person name="Wu L."/>
            <person name="Ma J."/>
        </authorList>
    </citation>
    <scope>NUCLEOTIDE SEQUENCE [LARGE SCALE GENOMIC DNA]</scope>
    <source>
        <strain evidence="4">CGMCC 1.15439</strain>
    </source>
</reference>
<keyword evidence="2" id="KW-1133">Transmembrane helix</keyword>
<proteinExistence type="predicted"/>
<evidence type="ECO:0000313" key="3">
    <source>
        <dbReference type="EMBL" id="GGA44093.1"/>
    </source>
</evidence>
<keyword evidence="2" id="KW-0812">Transmembrane</keyword>
<dbReference type="Proteomes" id="UP000620046">
    <property type="component" value="Unassembled WGS sequence"/>
</dbReference>
<sequence length="316" mass="31795">MRYQAKLIAARGRSTGFTLISTLVGLAVGLISIAAMLTLYRNLVTEARSINEQSLRDGQVATSSLAAQEEIQQAGFGIAGAAVGTDLVVLSNATLTTDSKLKGTALTSYSAAANGNAVIWGFNPTAATGTIDPAGYMCEGLIVTADGLQLLPPTSCKSAANWQSVTWKPQQLAPTKSLGPLSMFQANAGSCWPYQQQTTSGSSLQLSYYLPTQQQANSGQTNLPGSSGDSSSGSSNSGDGSQHSDNGQGNDYGADKGNGNGGSGSSGSSGGSSGSSGSSGDNPAGSSTSATSTSSAVTNVPTFSVCLPNFQQQGTN</sequence>
<dbReference type="EMBL" id="BMJA01000003">
    <property type="protein sequence ID" value="GGA44093.1"/>
    <property type="molecule type" value="Genomic_DNA"/>
</dbReference>
<evidence type="ECO:0000256" key="2">
    <source>
        <dbReference type="SAM" id="Phobius"/>
    </source>
</evidence>
<protein>
    <recommendedName>
        <fullName evidence="5">Tfp pilus assembly protein PilX</fullName>
    </recommendedName>
</protein>
<evidence type="ECO:0000313" key="4">
    <source>
        <dbReference type="Proteomes" id="UP000620046"/>
    </source>
</evidence>
<evidence type="ECO:0008006" key="5">
    <source>
        <dbReference type="Google" id="ProtNLM"/>
    </source>
</evidence>
<name>A0ABQ1GHT0_9GAMM</name>
<keyword evidence="2" id="KW-0472">Membrane</keyword>
<organism evidence="3 4">
    <name type="scientific">Dyella nitratireducens</name>
    <dbReference type="NCBI Taxonomy" id="1849580"/>
    <lineage>
        <taxon>Bacteria</taxon>
        <taxon>Pseudomonadati</taxon>
        <taxon>Pseudomonadota</taxon>
        <taxon>Gammaproteobacteria</taxon>
        <taxon>Lysobacterales</taxon>
        <taxon>Rhodanobacteraceae</taxon>
        <taxon>Dyella</taxon>
    </lineage>
</organism>
<feature type="compositionally biased region" description="Low complexity" evidence="1">
    <location>
        <begin position="225"/>
        <end position="249"/>
    </location>
</feature>
<keyword evidence="4" id="KW-1185">Reference proteome</keyword>
<feature type="compositionally biased region" description="Gly residues" evidence="1">
    <location>
        <begin position="256"/>
        <end position="274"/>
    </location>
</feature>
<comment type="caution">
    <text evidence="3">The sequence shown here is derived from an EMBL/GenBank/DDBJ whole genome shotgun (WGS) entry which is preliminary data.</text>
</comment>
<feature type="region of interest" description="Disordered" evidence="1">
    <location>
        <begin position="214"/>
        <end position="299"/>
    </location>
</feature>
<evidence type="ECO:0000256" key="1">
    <source>
        <dbReference type="SAM" id="MobiDB-lite"/>
    </source>
</evidence>
<accession>A0ABQ1GHT0</accession>
<feature type="compositionally biased region" description="Low complexity" evidence="1">
    <location>
        <begin position="275"/>
        <end position="296"/>
    </location>
</feature>